<keyword evidence="3 13" id="KW-0963">Cytoplasm</keyword>
<dbReference type="Proteomes" id="UP000886786">
    <property type="component" value="Unassembled WGS sequence"/>
</dbReference>
<comment type="caution">
    <text evidence="16">The sequence shown here is derived from an EMBL/GenBank/DDBJ whole genome shotgun (WGS) entry which is preliminary data.</text>
</comment>
<dbReference type="PANTHER" id="PTHR32294">
    <property type="entry name" value="DNA POLYMERASE III SUBUNIT ALPHA"/>
    <property type="match status" value="1"/>
</dbReference>
<dbReference type="SUPFAM" id="SSF50249">
    <property type="entry name" value="Nucleic acid-binding proteins"/>
    <property type="match status" value="1"/>
</dbReference>
<keyword evidence="7 13" id="KW-0540">Nuclease</keyword>
<dbReference type="HAMAP" id="MF_00356">
    <property type="entry name" value="DNApol_PolC"/>
    <property type="match status" value="1"/>
</dbReference>
<dbReference type="Gene3D" id="3.30.420.10">
    <property type="entry name" value="Ribonuclease H-like superfamily/Ribonuclease H"/>
    <property type="match status" value="1"/>
</dbReference>
<dbReference type="SUPFAM" id="SSF53098">
    <property type="entry name" value="Ribonuclease H-like"/>
    <property type="match status" value="1"/>
</dbReference>
<evidence type="ECO:0000256" key="11">
    <source>
        <dbReference type="ARBA" id="ARBA00025611"/>
    </source>
</evidence>
<organism evidence="16 17">
    <name type="scientific">Candidatus Coprosoma intestinipullorum</name>
    <dbReference type="NCBI Taxonomy" id="2840752"/>
    <lineage>
        <taxon>Bacteria</taxon>
        <taxon>Bacillati</taxon>
        <taxon>Bacillota</taxon>
        <taxon>Bacillota incertae sedis</taxon>
        <taxon>Candidatus Coprosoma</taxon>
    </lineage>
</organism>
<dbReference type="Pfam" id="PF07733">
    <property type="entry name" value="DNA_pol3_alpha"/>
    <property type="match status" value="2"/>
</dbReference>
<dbReference type="GO" id="GO:0008408">
    <property type="term" value="F:3'-5' exonuclease activity"/>
    <property type="evidence" value="ECO:0007669"/>
    <property type="project" value="UniProtKB-UniRule"/>
</dbReference>
<dbReference type="CDD" id="cd07309">
    <property type="entry name" value="PHP"/>
    <property type="match status" value="1"/>
</dbReference>
<dbReference type="GO" id="GO:0006261">
    <property type="term" value="P:DNA-templated DNA replication"/>
    <property type="evidence" value="ECO:0007669"/>
    <property type="project" value="UniProtKB-UniRule"/>
</dbReference>
<evidence type="ECO:0000259" key="15">
    <source>
        <dbReference type="SMART" id="SM00481"/>
    </source>
</evidence>
<dbReference type="InterPro" id="IPR004805">
    <property type="entry name" value="DnaE2/DnaE/PolC"/>
</dbReference>
<evidence type="ECO:0000256" key="6">
    <source>
        <dbReference type="ARBA" id="ARBA00022705"/>
    </source>
</evidence>
<proteinExistence type="inferred from homology"/>
<reference evidence="16" key="2">
    <citation type="journal article" date="2021" name="PeerJ">
        <title>Extensive microbial diversity within the chicken gut microbiome revealed by metagenomics and culture.</title>
        <authorList>
            <person name="Gilroy R."/>
            <person name="Ravi A."/>
            <person name="Getino M."/>
            <person name="Pursley I."/>
            <person name="Horton D.L."/>
            <person name="Alikhan N.F."/>
            <person name="Baker D."/>
            <person name="Gharbi K."/>
            <person name="Hall N."/>
            <person name="Watson M."/>
            <person name="Adriaenssens E.M."/>
            <person name="Foster-Nyarko E."/>
            <person name="Jarju S."/>
            <person name="Secka A."/>
            <person name="Antonio M."/>
            <person name="Oren A."/>
            <person name="Chaudhuri R.R."/>
            <person name="La Ragione R."/>
            <person name="Hildebrand F."/>
            <person name="Pallen M.J."/>
        </authorList>
    </citation>
    <scope>NUCLEOTIDE SEQUENCE</scope>
    <source>
        <strain evidence="16">CHK147-3167</strain>
    </source>
</reference>
<evidence type="ECO:0000256" key="5">
    <source>
        <dbReference type="ARBA" id="ARBA00022695"/>
    </source>
</evidence>
<comment type="catalytic activity">
    <reaction evidence="12 13">
        <text>DNA(n) + a 2'-deoxyribonucleoside 5'-triphosphate = DNA(n+1) + diphosphate</text>
        <dbReference type="Rhea" id="RHEA:22508"/>
        <dbReference type="Rhea" id="RHEA-COMP:17339"/>
        <dbReference type="Rhea" id="RHEA-COMP:17340"/>
        <dbReference type="ChEBI" id="CHEBI:33019"/>
        <dbReference type="ChEBI" id="CHEBI:61560"/>
        <dbReference type="ChEBI" id="CHEBI:173112"/>
        <dbReference type="EC" id="2.7.7.7"/>
    </reaction>
</comment>
<dbReference type="InterPro" id="IPR004365">
    <property type="entry name" value="NA-bd_OB_tRNA"/>
</dbReference>
<dbReference type="InterPro" id="IPR006054">
    <property type="entry name" value="DnaQ"/>
</dbReference>
<comment type="function">
    <text evidence="1 13">Required for replicative DNA synthesis. This DNA polymerase also exhibits 3' to 5' exonuclease activity.</text>
</comment>
<evidence type="ECO:0000313" key="16">
    <source>
        <dbReference type="EMBL" id="HIQ91334.1"/>
    </source>
</evidence>
<dbReference type="GO" id="GO:0003677">
    <property type="term" value="F:DNA binding"/>
    <property type="evidence" value="ECO:0007669"/>
    <property type="project" value="UniProtKB-UniRule"/>
</dbReference>
<dbReference type="InterPro" id="IPR036397">
    <property type="entry name" value="RNaseH_sf"/>
</dbReference>
<comment type="subcellular location">
    <subcellularLocation>
        <location evidence="2 13">Cytoplasm</location>
    </subcellularLocation>
</comment>
<keyword evidence="8 13" id="KW-0378">Hydrolase</keyword>
<dbReference type="InterPro" id="IPR028112">
    <property type="entry name" value="DNA_PolC-type_N_I"/>
</dbReference>
<dbReference type="InterPro" id="IPR012340">
    <property type="entry name" value="NA-bd_OB-fold"/>
</dbReference>
<protein>
    <recommendedName>
        <fullName evidence="13">DNA polymerase III PolC-type</fullName>
        <shortName evidence="13">PolIII</shortName>
        <ecNumber evidence="13">2.7.7.7</ecNumber>
    </recommendedName>
</protein>
<dbReference type="InterPro" id="IPR011708">
    <property type="entry name" value="DNA_pol3_alpha_NTPase_dom"/>
</dbReference>
<dbReference type="InterPro" id="IPR044923">
    <property type="entry name" value="PolC_middle_finger_sf"/>
</dbReference>
<dbReference type="InterPro" id="IPR004013">
    <property type="entry name" value="PHP_dom"/>
</dbReference>
<name>A0A9D0ZRI9_9FIRM</name>
<comment type="similarity">
    <text evidence="13">Belongs to the DNA polymerase type-C family. PolC subfamily.</text>
</comment>
<keyword evidence="9 13" id="KW-0269">Exonuclease</keyword>
<dbReference type="Pfam" id="PF01336">
    <property type="entry name" value="tRNA_anti-codon"/>
    <property type="match status" value="1"/>
</dbReference>
<dbReference type="EC" id="2.7.7.7" evidence="13"/>
<dbReference type="FunFam" id="3.30.420.10:FF:000045">
    <property type="entry name" value="3'-5' exonuclease DinG"/>
    <property type="match status" value="1"/>
</dbReference>
<evidence type="ECO:0000256" key="9">
    <source>
        <dbReference type="ARBA" id="ARBA00022839"/>
    </source>
</evidence>
<dbReference type="Pfam" id="PF00929">
    <property type="entry name" value="RNase_T"/>
    <property type="match status" value="1"/>
</dbReference>
<dbReference type="Pfam" id="PF14480">
    <property type="entry name" value="DNA_pol3_a_NI"/>
    <property type="match status" value="1"/>
</dbReference>
<dbReference type="NCBIfam" id="NF001688">
    <property type="entry name" value="PRK00448.1"/>
    <property type="match status" value="1"/>
</dbReference>
<dbReference type="Pfam" id="PF17657">
    <property type="entry name" value="DNA_pol3_finger"/>
    <property type="match status" value="1"/>
</dbReference>
<dbReference type="InterPro" id="IPR006308">
    <property type="entry name" value="Pol_III_a_PolC-type_gram_pos"/>
</dbReference>
<dbReference type="Pfam" id="PF14579">
    <property type="entry name" value="HHH_6"/>
    <property type="match status" value="1"/>
</dbReference>
<evidence type="ECO:0000256" key="3">
    <source>
        <dbReference type="ARBA" id="ARBA00022490"/>
    </source>
</evidence>
<dbReference type="Gene3D" id="3.20.20.140">
    <property type="entry name" value="Metal-dependent hydrolases"/>
    <property type="match status" value="2"/>
</dbReference>
<dbReference type="GO" id="GO:0005737">
    <property type="term" value="C:cytoplasm"/>
    <property type="evidence" value="ECO:0007669"/>
    <property type="project" value="UniProtKB-SubCell"/>
</dbReference>
<reference evidence="16" key="1">
    <citation type="submission" date="2020-10" db="EMBL/GenBank/DDBJ databases">
        <authorList>
            <person name="Gilroy R."/>
        </authorList>
    </citation>
    <scope>NUCLEOTIDE SEQUENCE</scope>
    <source>
        <strain evidence="16">CHK147-3167</strain>
    </source>
</reference>
<feature type="domain" description="Exonuclease" evidence="14">
    <location>
        <begin position="400"/>
        <end position="569"/>
    </location>
</feature>
<dbReference type="CDD" id="cd06127">
    <property type="entry name" value="DEDDh"/>
    <property type="match status" value="1"/>
</dbReference>
<dbReference type="Gene3D" id="2.40.50.140">
    <property type="entry name" value="Nucleic acid-binding proteins"/>
    <property type="match status" value="1"/>
</dbReference>
<dbReference type="SMART" id="SM00481">
    <property type="entry name" value="POLIIIAc"/>
    <property type="match status" value="1"/>
</dbReference>
<dbReference type="InterPro" id="IPR012337">
    <property type="entry name" value="RNaseH-like_sf"/>
</dbReference>
<dbReference type="NCBIfam" id="TIGR00573">
    <property type="entry name" value="dnaq"/>
    <property type="match status" value="1"/>
</dbReference>
<dbReference type="Gene3D" id="3.30.1900.20">
    <property type="match status" value="2"/>
</dbReference>
<evidence type="ECO:0000313" key="17">
    <source>
        <dbReference type="Proteomes" id="UP000886786"/>
    </source>
</evidence>
<evidence type="ECO:0000256" key="12">
    <source>
        <dbReference type="ARBA" id="ARBA00049244"/>
    </source>
</evidence>
<evidence type="ECO:0000256" key="13">
    <source>
        <dbReference type="HAMAP-Rule" id="MF_00356"/>
    </source>
</evidence>
<keyword evidence="10 13" id="KW-0239">DNA-directed DNA polymerase</keyword>
<gene>
    <name evidence="13" type="primary">polC</name>
    <name evidence="16" type="ORF">IAB27_06920</name>
</gene>
<dbReference type="InterPro" id="IPR003141">
    <property type="entry name" value="Pol/His_phosphatase_N"/>
</dbReference>
<keyword evidence="5 13" id="KW-0548">Nucleotidyltransferase</keyword>
<keyword evidence="6 13" id="KW-0235">DNA replication</keyword>
<dbReference type="InterPro" id="IPR040982">
    <property type="entry name" value="DNA_pol3_finger"/>
</dbReference>
<evidence type="ECO:0000256" key="8">
    <source>
        <dbReference type="ARBA" id="ARBA00022801"/>
    </source>
</evidence>
<keyword evidence="4 13" id="KW-0808">Transferase</keyword>
<evidence type="ECO:0000256" key="10">
    <source>
        <dbReference type="ARBA" id="ARBA00022932"/>
    </source>
</evidence>
<dbReference type="SMART" id="SM00479">
    <property type="entry name" value="EXOIII"/>
    <property type="match status" value="1"/>
</dbReference>
<dbReference type="Gene3D" id="1.10.150.870">
    <property type="match status" value="1"/>
</dbReference>
<dbReference type="Gene3D" id="1.10.150.700">
    <property type="entry name" value="PolC, middle finger domain"/>
    <property type="match status" value="1"/>
</dbReference>
<evidence type="ECO:0000259" key="14">
    <source>
        <dbReference type="SMART" id="SM00479"/>
    </source>
</evidence>
<feature type="domain" description="Polymerase/histidinol phosphatase N-terminal" evidence="15">
    <location>
        <begin position="307"/>
        <end position="382"/>
    </location>
</feature>
<comment type="function">
    <text evidence="11">DNA polymerase III is a complex, multichain enzyme responsible for most of the replicative synthesis in bacteria. This DNA polymerase also exhibits 3' to 5' exonuclease activity. The alpha chain is the DNA polymerase.</text>
</comment>
<dbReference type="EMBL" id="DVFV01000121">
    <property type="protein sequence ID" value="HIQ91334.1"/>
    <property type="molecule type" value="Genomic_DNA"/>
</dbReference>
<dbReference type="SUPFAM" id="SSF81585">
    <property type="entry name" value="PsbU/PolX domain-like"/>
    <property type="match status" value="1"/>
</dbReference>
<evidence type="ECO:0000256" key="7">
    <source>
        <dbReference type="ARBA" id="ARBA00022722"/>
    </source>
</evidence>
<dbReference type="Gene3D" id="6.10.140.1510">
    <property type="match status" value="1"/>
</dbReference>
<dbReference type="InterPro" id="IPR013520">
    <property type="entry name" value="Ribonucl_H"/>
</dbReference>
<sequence>MNDKLTLLLNQIHLNKDEFSYFENGKLDKIVCNRSKTKYLFCLDLDNVLPKNIYFDFLGRIKNCFHQAEYVGAKINVNNFDIESLTDYYRYLIEEYSKEAPLLSIFLENKIELDGNTLNVEVANKAEDMKFSSIKEDLEKKLNNAGFPIKIETKINKEKSIETLKEIEKEKIKEIPKPPKKEDPFIMGSEIKDEITSINNITFEMDNVTIEGKVFGVETFESTKTNFKIITLKVTDYTDSIYCKVFCREDSEYQKYLKALKEGKWYKIKGYTKNDKYSGEIVLNARHINTSDKKDEVREDNAEEKRIELHTHTKMSQMDGVADEIELVNQAIKWGHKAIAITDHNGCQAFPHVFNTVTSYNKGKPDDEKFKAIYGTELTLIDDTVNIVVRPTDDDLLNTTYVVFDLETTGFNAGGADSIIEIGAVKIKKGEILDRYDELINPGRPLPARISELTNITDDMLKDKDNEENAVKRFKEWIGDLPVVAHNAKFDTSFIQMAYQKYNLGPFNNCVIDTLELSRALDTGYSRHSLSALVKRYDVPWDESAHHRGDYDAEGTALVLHQMLKKLVSRNFKTIKDLDKLVSKDEIHKYGTAYHVNLLAVNKKGLKNLFKIISLANTTYLYKTPRILRSEIENHREGLLVGSGCYESEIFRLARSKSEEELVNLINFYDYVEVQPPEVYDHLLQMGDFGNKAELINHLKKIIKVTKEAGKIIVATGDVHQINPEDRIYREIIVRQKVPGGGRHPLAKKEIKQIPNQYFRTTDEMLESFDFLSPDEAKEIVIDNPKKIADMVDIIEVIIDTGGIPFAPKIENCSETTTDMVYDKAESIYGNPLPYNIEERLASELYGDEPFNTIKRLTPKGDMSDEEYNKIIYAKLHKVMRSYKEGVINLFKEENPNITEDEIKEKMTGVIGANFDVIYLISQKLVKKSNDDGYLVGSRGSVGSSLVATMMGITEVNALPPHYVCPNCKYSIFEKNGKALGSDYGSGYDLPDLKCPKCNTKMNKEGQDMPFATFLGFHADKVPDIDLNFSDLNQAAAHEYTKVLFGKDNVYRAGTIGTVAEKTAYGYVKGYCEDKGINMRSAEIERLAKGCTGVKRTTGQHPGGIVVIPQYMDVFDFTPFQYPADDPTSAWRTTHFDYHAIDQDVLKLDILGHSGPTKLRLIQNITGDDVTKIPMDDKETMKIFLSPEPLGVTKDQIMCETGTLGIPEFGTPFTLQLVKETKPKTFAELVKISGLSHGTDVWNGNAKDLIDQGVVPFSDVIGCRDDIMVYLMYNGLPPFKAFKIMEFVRKGKASKQPEQWQEYVQEMRDHNIAEWFIDSCSKIKYMFPKAHAVAYVINAMRLAYYKVHNPSVYYAAQFSVEYNDFDIECMIKGYEAVRNRIIEINDKKFDATNKESSILECLKVALEALARGIKFKPIDLYKSDSMNFVIDEEGNLIPPFRSIDGLGDVVAKKIVEEREKGEYISIEDLQKRAKVSSTLIEKMRSMGILDGMAESSQLTLF</sequence>
<evidence type="ECO:0000256" key="2">
    <source>
        <dbReference type="ARBA" id="ARBA00004496"/>
    </source>
</evidence>
<dbReference type="CDD" id="cd04484">
    <property type="entry name" value="polC_OBF"/>
    <property type="match status" value="1"/>
</dbReference>
<evidence type="ECO:0000256" key="1">
    <source>
        <dbReference type="ARBA" id="ARBA00003452"/>
    </source>
</evidence>
<dbReference type="InterPro" id="IPR029460">
    <property type="entry name" value="DNAPol_HHH"/>
</dbReference>
<dbReference type="GO" id="GO:0003887">
    <property type="term" value="F:DNA-directed DNA polymerase activity"/>
    <property type="evidence" value="ECO:0007669"/>
    <property type="project" value="UniProtKB-UniRule"/>
</dbReference>
<accession>A0A9D0ZRI9</accession>
<dbReference type="PANTHER" id="PTHR32294:SF5">
    <property type="entry name" value="DNA POLYMERASE III POLC-TYPE"/>
    <property type="match status" value="1"/>
</dbReference>
<evidence type="ECO:0000256" key="4">
    <source>
        <dbReference type="ARBA" id="ARBA00022679"/>
    </source>
</evidence>
<dbReference type="Pfam" id="PF02811">
    <property type="entry name" value="PHP"/>
    <property type="match status" value="1"/>
</dbReference>
<dbReference type="CDD" id="cd07435">
    <property type="entry name" value="PHP_PolIIIA_POLC"/>
    <property type="match status" value="1"/>
</dbReference>